<evidence type="ECO:0000256" key="4">
    <source>
        <dbReference type="SAM" id="Phobius"/>
    </source>
</evidence>
<evidence type="ECO:0000256" key="1">
    <source>
        <dbReference type="ARBA" id="ARBA00022598"/>
    </source>
</evidence>
<keyword evidence="2" id="KW-0547">Nucleotide-binding</keyword>
<dbReference type="Pfam" id="PF02875">
    <property type="entry name" value="Mur_ligase_C"/>
    <property type="match status" value="1"/>
</dbReference>
<dbReference type="PANTHER" id="PTHR43024">
    <property type="entry name" value="UDP-N-ACETYLMURAMOYL-TRIPEPTIDE--D-ALANYL-D-ALANINE LIGASE"/>
    <property type="match status" value="1"/>
</dbReference>
<feature type="domain" description="Mur ligase C-terminal" evidence="5">
    <location>
        <begin position="419"/>
        <end position="541"/>
    </location>
</feature>
<organism evidence="7 8">
    <name type="scientific">Fusibacter paucivorans</name>
    <dbReference type="NCBI Taxonomy" id="76009"/>
    <lineage>
        <taxon>Bacteria</taxon>
        <taxon>Bacillati</taxon>
        <taxon>Bacillota</taxon>
        <taxon>Clostridia</taxon>
        <taxon>Eubacteriales</taxon>
        <taxon>Eubacteriales Family XII. Incertae Sedis</taxon>
        <taxon>Fusibacter</taxon>
    </lineage>
</organism>
<dbReference type="SUPFAM" id="SSF53244">
    <property type="entry name" value="MurD-like peptide ligases, peptide-binding domain"/>
    <property type="match status" value="1"/>
</dbReference>
<dbReference type="PANTHER" id="PTHR43024:SF1">
    <property type="entry name" value="UDP-N-ACETYLMURAMOYL-TRIPEPTIDE--D-ALANYL-D-ALANINE LIGASE"/>
    <property type="match status" value="1"/>
</dbReference>
<feature type="domain" description="Mur ligase central" evidence="6">
    <location>
        <begin position="176"/>
        <end position="397"/>
    </location>
</feature>
<keyword evidence="4" id="KW-1133">Transmembrane helix</keyword>
<dbReference type="InterPro" id="IPR004101">
    <property type="entry name" value="Mur_ligase_C"/>
</dbReference>
<keyword evidence="4" id="KW-0472">Membrane</keyword>
<dbReference type="Gene3D" id="3.90.190.20">
    <property type="entry name" value="Mur ligase, C-terminal domain"/>
    <property type="match status" value="1"/>
</dbReference>
<name>A0ABS5PP65_9FIRM</name>
<feature type="transmembrane region" description="Helical" evidence="4">
    <location>
        <begin position="105"/>
        <end position="123"/>
    </location>
</feature>
<dbReference type="GO" id="GO:0016874">
    <property type="term" value="F:ligase activity"/>
    <property type="evidence" value="ECO:0007669"/>
    <property type="project" value="UniProtKB-KW"/>
</dbReference>
<dbReference type="InterPro" id="IPR036615">
    <property type="entry name" value="Mur_ligase_C_dom_sf"/>
</dbReference>
<protein>
    <submittedName>
        <fullName evidence="7">UDP-N-acetylmuramoyl-tripeptide--D-alanyl-D-alanine ligase</fullName>
    </submittedName>
</protein>
<gene>
    <name evidence="7" type="ORF">KHM83_04025</name>
</gene>
<dbReference type="InterPro" id="IPR051046">
    <property type="entry name" value="MurCDEF_CellWall_CoF430Synth"/>
</dbReference>
<keyword evidence="8" id="KW-1185">Reference proteome</keyword>
<dbReference type="Pfam" id="PF08245">
    <property type="entry name" value="Mur_ligase_M"/>
    <property type="match status" value="1"/>
</dbReference>
<evidence type="ECO:0000256" key="3">
    <source>
        <dbReference type="ARBA" id="ARBA00022840"/>
    </source>
</evidence>
<proteinExistence type="predicted"/>
<dbReference type="InterPro" id="IPR036565">
    <property type="entry name" value="Mur-like_cat_sf"/>
</dbReference>
<keyword evidence="4" id="KW-0812">Transmembrane</keyword>
<reference evidence="7 8" key="1">
    <citation type="submission" date="2021-05" db="EMBL/GenBank/DDBJ databases">
        <title>Fusibacter ferrireducens sp. nov., an anaerobic, sulfur- and Fe-reducing bacterium isolated from the mangrove sediment.</title>
        <authorList>
            <person name="Qiu D."/>
        </authorList>
    </citation>
    <scope>NUCLEOTIDE SEQUENCE [LARGE SCALE GENOMIC DNA]</scope>
    <source>
        <strain evidence="7 8">DSM 12116</strain>
    </source>
</reference>
<evidence type="ECO:0000259" key="6">
    <source>
        <dbReference type="Pfam" id="PF08245"/>
    </source>
</evidence>
<evidence type="ECO:0000313" key="8">
    <source>
        <dbReference type="Proteomes" id="UP000746471"/>
    </source>
</evidence>
<comment type="caution">
    <text evidence="7">The sequence shown here is derived from an EMBL/GenBank/DDBJ whole genome shotgun (WGS) entry which is preliminary data.</text>
</comment>
<sequence length="553" mass="62099">MPIILLIIVLLTYSRCEDDLHKFQQNSYRFKRYLKWRFETPSRIVRPHELLFALGFAFTIWDSAVLTTIGCLLMCLDAYFYWLIKTAYPVKKKLVYTPRVKRLKTTLTILLALVAAGGFYWSVLLYVGFIGYFASFIYVFIAAAINMPIESAINKHYFDDARKTLAKAPKLNVIGITGSYGKTSTKNVIFKMLSRDFNVLMTPESFNTKMGLTRTIREGLKPIHNVFLAEMGAKEVGDIKELCDFVQPNMGIITSIGPQHLETFKSLDNVIRTKGELFDNIAQNGTVFVNCDDANILKLRVRSDVTAYRYAVDRENALQHRTHFAIENLVLNNIGSSFTLVWSPDGYGIESTESTNEQNDNIKTAANVNTKIIRINLKTKLLGRHNLSNIVAGCAAALILGISPERLPLLVSEVEPVEHRLSHRNVADQYTLLDDAFNSNPIGAAMALEVLKAFEGKKKIIITPGMIELGEMAETLNQTFGEQIAAVCDAVILVGMKQTKPIWDGLKKQGFPEHSIYRVKSIHEAYARLNAIVAVDDVVLIENDLPDSFNEAL</sequence>
<evidence type="ECO:0000313" key="7">
    <source>
        <dbReference type="EMBL" id="MBS7525842.1"/>
    </source>
</evidence>
<evidence type="ECO:0000256" key="2">
    <source>
        <dbReference type="ARBA" id="ARBA00022741"/>
    </source>
</evidence>
<evidence type="ECO:0000259" key="5">
    <source>
        <dbReference type="Pfam" id="PF02875"/>
    </source>
</evidence>
<dbReference type="Proteomes" id="UP000746471">
    <property type="component" value="Unassembled WGS sequence"/>
</dbReference>
<dbReference type="SUPFAM" id="SSF53623">
    <property type="entry name" value="MurD-like peptide ligases, catalytic domain"/>
    <property type="match status" value="1"/>
</dbReference>
<dbReference type="InterPro" id="IPR013221">
    <property type="entry name" value="Mur_ligase_cen"/>
</dbReference>
<feature type="transmembrane region" description="Helical" evidence="4">
    <location>
        <begin position="51"/>
        <end position="84"/>
    </location>
</feature>
<keyword evidence="3" id="KW-0067">ATP-binding</keyword>
<dbReference type="RefSeq" id="WP_213235626.1">
    <property type="nucleotide sequence ID" value="NZ_JAHBCL010000005.1"/>
</dbReference>
<dbReference type="Gene3D" id="3.40.1190.10">
    <property type="entry name" value="Mur-like, catalytic domain"/>
    <property type="match status" value="1"/>
</dbReference>
<keyword evidence="1 7" id="KW-0436">Ligase</keyword>
<accession>A0ABS5PP65</accession>
<dbReference type="EMBL" id="JAHBCL010000005">
    <property type="protein sequence ID" value="MBS7525842.1"/>
    <property type="molecule type" value="Genomic_DNA"/>
</dbReference>